<reference evidence="2" key="2">
    <citation type="submission" date="2023-04" db="EMBL/GenBank/DDBJ databases">
        <authorList>
            <person name="Bu L."/>
            <person name="Lu L."/>
            <person name="Laidemitt M.R."/>
            <person name="Zhang S.M."/>
            <person name="Mutuku M."/>
            <person name="Mkoji G."/>
            <person name="Steinauer M."/>
            <person name="Loker E.S."/>
        </authorList>
    </citation>
    <scope>NUCLEOTIDE SEQUENCE</scope>
    <source>
        <strain evidence="2">KasaAsao</strain>
        <tissue evidence="2">Whole Snail</tissue>
    </source>
</reference>
<keyword evidence="1" id="KW-0472">Membrane</keyword>
<evidence type="ECO:0000313" key="3">
    <source>
        <dbReference type="Proteomes" id="UP001233172"/>
    </source>
</evidence>
<evidence type="ECO:0000256" key="1">
    <source>
        <dbReference type="SAM" id="Phobius"/>
    </source>
</evidence>
<dbReference type="Proteomes" id="UP001233172">
    <property type="component" value="Unassembled WGS sequence"/>
</dbReference>
<keyword evidence="1" id="KW-1133">Transmembrane helix</keyword>
<reference evidence="2" key="1">
    <citation type="journal article" date="2023" name="PLoS Negl. Trop. Dis.">
        <title>A genome sequence for Biomphalaria pfeifferi, the major vector snail for the human-infecting parasite Schistosoma mansoni.</title>
        <authorList>
            <person name="Bu L."/>
            <person name="Lu L."/>
            <person name="Laidemitt M.R."/>
            <person name="Zhang S.M."/>
            <person name="Mutuku M."/>
            <person name="Mkoji G."/>
            <person name="Steinauer M."/>
            <person name="Loker E.S."/>
        </authorList>
    </citation>
    <scope>NUCLEOTIDE SEQUENCE</scope>
    <source>
        <strain evidence="2">KasaAsao</strain>
    </source>
</reference>
<name>A0AAD8C2I5_BIOPF</name>
<comment type="caution">
    <text evidence="2">The sequence shown here is derived from an EMBL/GenBank/DDBJ whole genome shotgun (WGS) entry which is preliminary data.</text>
</comment>
<dbReference type="AlphaFoldDB" id="A0AAD8C2I5"/>
<organism evidence="2 3">
    <name type="scientific">Biomphalaria pfeifferi</name>
    <name type="common">Bloodfluke planorb</name>
    <name type="synonym">Freshwater snail</name>
    <dbReference type="NCBI Taxonomy" id="112525"/>
    <lineage>
        <taxon>Eukaryota</taxon>
        <taxon>Metazoa</taxon>
        <taxon>Spiralia</taxon>
        <taxon>Lophotrochozoa</taxon>
        <taxon>Mollusca</taxon>
        <taxon>Gastropoda</taxon>
        <taxon>Heterobranchia</taxon>
        <taxon>Euthyneura</taxon>
        <taxon>Panpulmonata</taxon>
        <taxon>Hygrophila</taxon>
        <taxon>Lymnaeoidea</taxon>
        <taxon>Planorbidae</taxon>
        <taxon>Biomphalaria</taxon>
    </lineage>
</organism>
<protein>
    <submittedName>
        <fullName evidence="2">Multiple epidermal growth factor-like domains protein 10 isoform X2</fullName>
    </submittedName>
</protein>
<feature type="transmembrane region" description="Helical" evidence="1">
    <location>
        <begin position="54"/>
        <end position="75"/>
    </location>
</feature>
<keyword evidence="3" id="KW-1185">Reference proteome</keyword>
<proteinExistence type="predicted"/>
<evidence type="ECO:0000313" key="2">
    <source>
        <dbReference type="EMBL" id="KAK0065098.1"/>
    </source>
</evidence>
<dbReference type="EMBL" id="JASAOG010000015">
    <property type="protein sequence ID" value="KAK0065098.1"/>
    <property type="molecule type" value="Genomic_DNA"/>
</dbReference>
<accession>A0AAD8C2I5</accession>
<sequence length="113" mass="12198">CQAGFHGSDCSLQCSATCESMLCNRLGYCISCLPGYTGRYCKRDSSGRTFPSGIGVGLSVCGIVVIFILLLVAVIKRGRSTKGNNTLKQGMKTDTYDGVNNEMEAYHIENRSV</sequence>
<gene>
    <name evidence="2" type="ORF">Bpfe_005656</name>
</gene>
<feature type="non-terminal residue" evidence="2">
    <location>
        <position position="1"/>
    </location>
</feature>
<keyword evidence="1" id="KW-0812">Transmembrane</keyword>